<accession>A0ACB7G600</accession>
<evidence type="ECO:0000313" key="1">
    <source>
        <dbReference type="EMBL" id="KAG8635505.1"/>
    </source>
</evidence>
<comment type="caution">
    <text evidence="1">The sequence shown here is derived from an EMBL/GenBank/DDBJ whole genome shotgun (WGS) entry which is preliminary data.</text>
</comment>
<evidence type="ECO:0000313" key="2">
    <source>
        <dbReference type="Proteomes" id="UP000091857"/>
    </source>
</evidence>
<gene>
    <name evidence="1" type="ORF">MANES_16G042300v8</name>
</gene>
<protein>
    <submittedName>
        <fullName evidence="1">Uncharacterized protein</fullName>
    </submittedName>
</protein>
<dbReference type="Proteomes" id="UP000091857">
    <property type="component" value="Chromosome 16"/>
</dbReference>
<reference evidence="2" key="1">
    <citation type="journal article" date="2016" name="Nat. Biotechnol.">
        <title>Sequencing wild and cultivated cassava and related species reveals extensive interspecific hybridization and genetic diversity.</title>
        <authorList>
            <person name="Bredeson J.V."/>
            <person name="Lyons J.B."/>
            <person name="Prochnik S.E."/>
            <person name="Wu G.A."/>
            <person name="Ha C.M."/>
            <person name="Edsinger-Gonzales E."/>
            <person name="Grimwood J."/>
            <person name="Schmutz J."/>
            <person name="Rabbi I.Y."/>
            <person name="Egesi C."/>
            <person name="Nauluvula P."/>
            <person name="Lebot V."/>
            <person name="Ndunguru J."/>
            <person name="Mkamilo G."/>
            <person name="Bart R.S."/>
            <person name="Setter T.L."/>
            <person name="Gleadow R.M."/>
            <person name="Kulakow P."/>
            <person name="Ferguson M.E."/>
            <person name="Rounsley S."/>
            <person name="Rokhsar D.S."/>
        </authorList>
    </citation>
    <scope>NUCLEOTIDE SEQUENCE [LARGE SCALE GENOMIC DNA]</scope>
    <source>
        <strain evidence="2">cv. AM560-2</strain>
    </source>
</reference>
<dbReference type="EMBL" id="CM004402">
    <property type="protein sequence ID" value="KAG8635505.1"/>
    <property type="molecule type" value="Genomic_DNA"/>
</dbReference>
<proteinExistence type="predicted"/>
<sequence length="840" mass="94103">MQLLIIIILFLEFFVAAQFPTPQVSTPTSWTNNNISLLSISHGTDLPLSSVSSARIILSDKSISAALLQNKTFTSAVTGYAFAFYPAAGYGDGRFFLAVALWSNYKRDNYYYYYYSPTKTWSANRNKPVGENATLELLVDGNLELRDTDGSVVWSTNTSNKSVAGMKMMENGNLVLYDSNNNTIWQSFDHPTDTLLPGQKLVRGKKMVASVSDTNISEGNYYLSMTSQGLFGFYQANNVPQMYFKSLAYGGNVESIELNYDGSKIVLYINAPALGAPWPFINARADNSSGLFLRHDGHLLVYSTSPYNTNDVLTRFLSECDYPTVCRDYELCSNGRCSCLLGIAQDNQTNTQGESRCAEINATTCDNLQHHTLISYENLSHFSYTDDDAAALNGTDIESCKKECLKTCACRVAFFRQRSNSLFGDCFIPSSVLYFIDERDAQNDYKSYAFIKSLDNKENGRGSSRSNVNYKIIAGSIVGAFLLVVLATGFWFVLLRNKGDEEEGMEDNFDNLSGMPMRFTYQALKLATGDFQEKLGQGGFGSVFDGTLQNGDKIAVKRLDAMGQGKKEFLAEVKTIGSIHHVNLVRLIGFCAEKLHRLLIYEFMCNGSLDKWIFCKEPMLRPPLDWQTRRTIILDIAKGLAYLHEECRQRIVHLDIKPQNILLDGELRAKISDFGLCKLIDRDQSQVVTTMRGTPGYVAPELFSLIITEKADVYSFGIVVMEVVCGRKNLDRSQPEECIHLLPIFMRKAEEGQLMDMVDRSNNMQLYRPEAVQMMKVAIWCLQSDYKRRPSMSVVVKVLEGSLDMETDLDYTIHNPIAATRDAELGTTTPILPSLLSGPR</sequence>
<keyword evidence="2" id="KW-1185">Reference proteome</keyword>
<name>A0ACB7G600_MANES</name>
<organism evidence="1 2">
    <name type="scientific">Manihot esculenta</name>
    <name type="common">Cassava</name>
    <name type="synonym">Jatropha manihot</name>
    <dbReference type="NCBI Taxonomy" id="3983"/>
    <lineage>
        <taxon>Eukaryota</taxon>
        <taxon>Viridiplantae</taxon>
        <taxon>Streptophyta</taxon>
        <taxon>Embryophyta</taxon>
        <taxon>Tracheophyta</taxon>
        <taxon>Spermatophyta</taxon>
        <taxon>Magnoliopsida</taxon>
        <taxon>eudicotyledons</taxon>
        <taxon>Gunneridae</taxon>
        <taxon>Pentapetalae</taxon>
        <taxon>rosids</taxon>
        <taxon>fabids</taxon>
        <taxon>Malpighiales</taxon>
        <taxon>Euphorbiaceae</taxon>
        <taxon>Crotonoideae</taxon>
        <taxon>Manihoteae</taxon>
        <taxon>Manihot</taxon>
    </lineage>
</organism>